<feature type="domain" description="SMB" evidence="3">
    <location>
        <begin position="118"/>
        <end position="158"/>
    </location>
</feature>
<comment type="caution">
    <text evidence="4">The sequence shown here is derived from an EMBL/GenBank/DDBJ whole genome shotgun (WGS) entry which is preliminary data.</text>
</comment>
<evidence type="ECO:0000313" key="4">
    <source>
        <dbReference type="EMBL" id="KAK3781736.1"/>
    </source>
</evidence>
<dbReference type="EMBL" id="JAWDGP010002602">
    <property type="protein sequence ID" value="KAK3781736.1"/>
    <property type="molecule type" value="Genomic_DNA"/>
</dbReference>
<proteinExistence type="predicted"/>
<dbReference type="AlphaFoldDB" id="A0AAE1A776"/>
<dbReference type="Pfam" id="PF01033">
    <property type="entry name" value="Somatomedin_B"/>
    <property type="match status" value="1"/>
</dbReference>
<feature type="compositionally biased region" description="Basic and acidic residues" evidence="2">
    <location>
        <begin position="566"/>
        <end position="578"/>
    </location>
</feature>
<evidence type="ECO:0000256" key="1">
    <source>
        <dbReference type="ARBA" id="ARBA00023157"/>
    </source>
</evidence>
<sequence>MISHNTSRRGHRKSPFKFQILQPSTLKIILLSVLILVCPTSHYRISAPLVLQLLALRGSPMAIAVALSEGNVSTGTLKHSHIHAPRHAKQNSTGDYPSLDRLLDSKDAMQGKPISSTSSTSCDQRCGEDASYPCSCDEKCVVHKTCCNDLSEACPELYGLAVTKFADLLLASVRCDMISAVFMVESCPTATSEKIGELETGDKSLQTTFSTTLSDERSSLEMSEEINSLSEILSNAPVTDNATGIIYANASIYNCNRVKKSVVPGQTISSAANIWHTQIGTLKKKSPVGLKNMPQELDLTTFTYVPLDAEPTSGASLCYGDEARSCIGRLSTDLGIPDLTCNTTVSDYYRLRITLSSIPQAALRAAQYICPLCLSEYQRSSGKGQRFFLSGFKVLMRMSETPGHIEFELHESLRSLKQPVPWWSWVCEQPEQARPQENLQCQVLECDQRFVITPEKTCGKLVEIEISIQEEVMFQGRKCKIDPAAFAEIVFCYFHAFHELKASSTLFRSKSIHHLPSNIKLTALRMIMYFEAGKFEKNVVDLYFMHRTFSPIVSVFVKTHCQRQNLTEDRQSKSEREIPSSQSQHTSKSELINTDEQENTDSRIVNTKEKSNQILLTNCFQLSWIDTSLDDCIRCDSKKAWYLDFENTNADDFDSKTTDLHCLKKGDDKYEPNESPECSPSSLPYLITILTWTGCIQLLICLYL</sequence>
<dbReference type="SUPFAM" id="SSF90188">
    <property type="entry name" value="Somatomedin B domain"/>
    <property type="match status" value="1"/>
</dbReference>
<dbReference type="Proteomes" id="UP001283361">
    <property type="component" value="Unassembled WGS sequence"/>
</dbReference>
<reference evidence="4" key="1">
    <citation type="journal article" date="2023" name="G3 (Bethesda)">
        <title>A reference genome for the long-term kleptoplast-retaining sea slug Elysia crispata morphotype clarki.</title>
        <authorList>
            <person name="Eastman K.E."/>
            <person name="Pendleton A.L."/>
            <person name="Shaikh M.A."/>
            <person name="Suttiyut T."/>
            <person name="Ogas R."/>
            <person name="Tomko P."/>
            <person name="Gavelis G."/>
            <person name="Widhalm J.R."/>
            <person name="Wisecaver J.H."/>
        </authorList>
    </citation>
    <scope>NUCLEOTIDE SEQUENCE</scope>
    <source>
        <strain evidence="4">ECLA1</strain>
    </source>
</reference>
<protein>
    <recommendedName>
        <fullName evidence="3">SMB domain-containing protein</fullName>
    </recommendedName>
</protein>
<keyword evidence="5" id="KW-1185">Reference proteome</keyword>
<feature type="compositionally biased region" description="Polar residues" evidence="2">
    <location>
        <begin position="579"/>
        <end position="592"/>
    </location>
</feature>
<name>A0AAE1A776_9GAST</name>
<dbReference type="Gene3D" id="4.10.410.20">
    <property type="match status" value="1"/>
</dbReference>
<gene>
    <name evidence="4" type="ORF">RRG08_037139</name>
</gene>
<organism evidence="4 5">
    <name type="scientific">Elysia crispata</name>
    <name type="common">lettuce slug</name>
    <dbReference type="NCBI Taxonomy" id="231223"/>
    <lineage>
        <taxon>Eukaryota</taxon>
        <taxon>Metazoa</taxon>
        <taxon>Spiralia</taxon>
        <taxon>Lophotrochozoa</taxon>
        <taxon>Mollusca</taxon>
        <taxon>Gastropoda</taxon>
        <taxon>Heterobranchia</taxon>
        <taxon>Euthyneura</taxon>
        <taxon>Panpulmonata</taxon>
        <taxon>Sacoglossa</taxon>
        <taxon>Placobranchoidea</taxon>
        <taxon>Plakobranchidae</taxon>
        <taxon>Elysia</taxon>
    </lineage>
</organism>
<dbReference type="PROSITE" id="PS50958">
    <property type="entry name" value="SMB_2"/>
    <property type="match status" value="1"/>
</dbReference>
<evidence type="ECO:0000256" key="2">
    <source>
        <dbReference type="SAM" id="MobiDB-lite"/>
    </source>
</evidence>
<evidence type="ECO:0000259" key="3">
    <source>
        <dbReference type="PROSITE" id="PS50958"/>
    </source>
</evidence>
<dbReference type="InterPro" id="IPR036024">
    <property type="entry name" value="Somatomedin_B-like_dom_sf"/>
</dbReference>
<dbReference type="InterPro" id="IPR001212">
    <property type="entry name" value="Somatomedin_B_dom"/>
</dbReference>
<evidence type="ECO:0000313" key="5">
    <source>
        <dbReference type="Proteomes" id="UP001283361"/>
    </source>
</evidence>
<feature type="region of interest" description="Disordered" evidence="2">
    <location>
        <begin position="566"/>
        <end position="604"/>
    </location>
</feature>
<accession>A0AAE1A776</accession>
<keyword evidence="1" id="KW-1015">Disulfide bond</keyword>